<organism evidence="2 3">
    <name type="scientific">Ceratitis capitata</name>
    <name type="common">Mediterranean fruit fly</name>
    <name type="synonym">Tephritis capitata</name>
    <dbReference type="NCBI Taxonomy" id="7213"/>
    <lineage>
        <taxon>Eukaryota</taxon>
        <taxon>Metazoa</taxon>
        <taxon>Ecdysozoa</taxon>
        <taxon>Arthropoda</taxon>
        <taxon>Hexapoda</taxon>
        <taxon>Insecta</taxon>
        <taxon>Pterygota</taxon>
        <taxon>Neoptera</taxon>
        <taxon>Endopterygota</taxon>
        <taxon>Diptera</taxon>
        <taxon>Brachycera</taxon>
        <taxon>Muscomorpha</taxon>
        <taxon>Tephritoidea</taxon>
        <taxon>Tephritidae</taxon>
        <taxon>Ceratitis</taxon>
        <taxon>Ceratitis</taxon>
    </lineage>
</organism>
<proteinExistence type="predicted"/>
<feature type="region of interest" description="Disordered" evidence="1">
    <location>
        <begin position="35"/>
        <end position="67"/>
    </location>
</feature>
<sequence length="67" mass="7915">MYAFLYYLRHNNNNNFIPLIVVLHTEKAMAQVYKELDDTSPTGRDERSSESPSDPLPIYQQRDNYFS</sequence>
<gene>
    <name evidence="2" type="ORF">CCAP1982_LOCUS1284</name>
</gene>
<dbReference type="OrthoDB" id="43122at2759"/>
<comment type="caution">
    <text evidence="2">The sequence shown here is derived from an EMBL/GenBank/DDBJ whole genome shotgun (WGS) entry which is preliminary data.</text>
</comment>
<dbReference type="AlphaFoldDB" id="A0A811U043"/>
<name>A0A811U043_CERCA</name>
<reference evidence="2" key="1">
    <citation type="submission" date="2020-11" db="EMBL/GenBank/DDBJ databases">
        <authorList>
            <person name="Whitehead M."/>
        </authorList>
    </citation>
    <scope>NUCLEOTIDE SEQUENCE</scope>
    <source>
        <strain evidence="2">EGII</strain>
    </source>
</reference>
<dbReference type="EMBL" id="CAJHJT010000001">
    <property type="protein sequence ID" value="CAD6992422.1"/>
    <property type="molecule type" value="Genomic_DNA"/>
</dbReference>
<evidence type="ECO:0000256" key="1">
    <source>
        <dbReference type="SAM" id="MobiDB-lite"/>
    </source>
</evidence>
<evidence type="ECO:0000313" key="2">
    <source>
        <dbReference type="EMBL" id="CAD6992422.1"/>
    </source>
</evidence>
<keyword evidence="3" id="KW-1185">Reference proteome</keyword>
<evidence type="ECO:0000313" key="3">
    <source>
        <dbReference type="Proteomes" id="UP000606786"/>
    </source>
</evidence>
<protein>
    <submittedName>
        <fullName evidence="2">(Mediterranean fruit fly) hypothetical protein</fullName>
    </submittedName>
</protein>
<dbReference type="Proteomes" id="UP000606786">
    <property type="component" value="Unassembled WGS sequence"/>
</dbReference>
<accession>A0A811U043</accession>